<sequence>MTIKDIQAFLDHNGLGEMIAKLHDAAPKSFGAGDAEAFARMKLILRVLDLPAASASDLLRTIEKFTTDEEPL</sequence>
<dbReference type="EMBL" id="JACHGI010000014">
    <property type="protein sequence ID" value="MBB6469184.1"/>
    <property type="molecule type" value="Genomic_DNA"/>
</dbReference>
<protein>
    <submittedName>
        <fullName evidence="1">Uncharacterized protein</fullName>
    </submittedName>
</protein>
<evidence type="ECO:0000313" key="2">
    <source>
        <dbReference type="Proteomes" id="UP000532373"/>
    </source>
</evidence>
<proteinExistence type="predicted"/>
<gene>
    <name evidence="1" type="ORF">HNQ96_005073</name>
</gene>
<name>A0A8E1WJT9_9HYPH</name>
<comment type="caution">
    <text evidence="1">The sequence shown here is derived from an EMBL/GenBank/DDBJ whole genome shotgun (WGS) entry which is preliminary data.</text>
</comment>
<dbReference type="RefSeq" id="WP_184772325.1">
    <property type="nucleotide sequence ID" value="NZ_JACHGI010000014.1"/>
</dbReference>
<evidence type="ECO:0000313" key="1">
    <source>
        <dbReference type="EMBL" id="MBB6469184.1"/>
    </source>
</evidence>
<accession>A0A8E1WJT9</accession>
<dbReference type="Proteomes" id="UP000532373">
    <property type="component" value="Unassembled WGS sequence"/>
</dbReference>
<dbReference type="AlphaFoldDB" id="A0A8E1WJT9"/>
<reference evidence="1 2" key="1">
    <citation type="submission" date="2020-08" db="EMBL/GenBank/DDBJ databases">
        <title>Genomic Encyclopedia of Type Strains, Phase IV (KMG-IV): sequencing the most valuable type-strain genomes for metagenomic binning, comparative biology and taxonomic classification.</title>
        <authorList>
            <person name="Goeker M."/>
        </authorList>
    </citation>
    <scope>NUCLEOTIDE SEQUENCE [LARGE SCALE GENOMIC DNA]</scope>
    <source>
        <strain evidence="1 2">DSM 17454</strain>
    </source>
</reference>
<organism evidence="1 2">
    <name type="scientific">Aminobacter carboxidus</name>
    <dbReference type="NCBI Taxonomy" id="376165"/>
    <lineage>
        <taxon>Bacteria</taxon>
        <taxon>Pseudomonadati</taxon>
        <taxon>Pseudomonadota</taxon>
        <taxon>Alphaproteobacteria</taxon>
        <taxon>Hyphomicrobiales</taxon>
        <taxon>Phyllobacteriaceae</taxon>
        <taxon>Aminobacter</taxon>
    </lineage>
</organism>